<organism evidence="2 3">
    <name type="scientific">Paeniglutamicibacter terrestris</name>
    <dbReference type="NCBI Taxonomy" id="2723403"/>
    <lineage>
        <taxon>Bacteria</taxon>
        <taxon>Bacillati</taxon>
        <taxon>Actinomycetota</taxon>
        <taxon>Actinomycetes</taxon>
        <taxon>Micrococcales</taxon>
        <taxon>Micrococcaceae</taxon>
        <taxon>Paeniglutamicibacter</taxon>
    </lineage>
</organism>
<sequence>MNSQALHEATSWTEREQIDFFESVEFTEILTDVVRPMGLDEATVTLAELHHRPGAGVSGVFTATNGSTNLYLGATAEALSSVPAGTVQLDSGRGTVIIWLHPADPLLPGLALATTPELVEANWGNGQSLSKLQTLAYRPLRRAVLLAHFDDGDDLFLKVLRKDAQLLYDKHLTLLRAGIPASRPAGPPVQGVVAFHRANGVPLAEDLMAAADLSLDPQHIIELLDSLPEALMEFPARPAWSDRMDWYGHAAQTAVPDQAARIGALSQELAMVLKTANRGKLVPSHGDFYEANIFVTSGQISGLLDIDSAGPGYLVDDLACFLGHLAVLPSLDARYKRVDDYLERYAQFFGRELESRGVAAQGLYARAGCVVLSLVAGARDETNPDWHDVAMDRLKLAEEFLVRAS</sequence>
<comment type="caution">
    <text evidence="2">The sequence shown here is derived from an EMBL/GenBank/DDBJ whole genome shotgun (WGS) entry which is preliminary data.</text>
</comment>
<dbReference type="SUPFAM" id="SSF56112">
    <property type="entry name" value="Protein kinase-like (PK-like)"/>
    <property type="match status" value="1"/>
</dbReference>
<evidence type="ECO:0000259" key="1">
    <source>
        <dbReference type="Pfam" id="PF01636"/>
    </source>
</evidence>
<evidence type="ECO:0000313" key="2">
    <source>
        <dbReference type="EMBL" id="NKG19150.1"/>
    </source>
</evidence>
<dbReference type="RefSeq" id="WP_168150181.1">
    <property type="nucleotide sequence ID" value="NZ_JAAWVT010000001.1"/>
</dbReference>
<evidence type="ECO:0000313" key="3">
    <source>
        <dbReference type="Proteomes" id="UP000746595"/>
    </source>
</evidence>
<accession>A0ABX1FYX1</accession>
<reference evidence="2 3" key="1">
    <citation type="submission" date="2020-04" db="EMBL/GenBank/DDBJ databases">
        <title>Paeniglutamicibacter sp. ANT13_2, a novel actinomycete isolated from sediment in Antarctica.</title>
        <authorList>
            <person name="Sakdapetsiri C."/>
            <person name="Pinyakong O."/>
        </authorList>
    </citation>
    <scope>NUCLEOTIDE SEQUENCE [LARGE SCALE GENOMIC DNA]</scope>
    <source>
        <strain evidence="2 3">ANT13_2</strain>
    </source>
</reference>
<dbReference type="InterPro" id="IPR011009">
    <property type="entry name" value="Kinase-like_dom_sf"/>
</dbReference>
<proteinExistence type="predicted"/>
<name>A0ABX1FYX1_9MICC</name>
<keyword evidence="3" id="KW-1185">Reference proteome</keyword>
<dbReference type="Gene3D" id="3.90.1200.10">
    <property type="match status" value="1"/>
</dbReference>
<dbReference type="InterPro" id="IPR002575">
    <property type="entry name" value="Aminoglycoside_PTrfase"/>
</dbReference>
<dbReference type="EMBL" id="JAAWVT010000001">
    <property type="protein sequence ID" value="NKG19150.1"/>
    <property type="molecule type" value="Genomic_DNA"/>
</dbReference>
<dbReference type="Pfam" id="PF01636">
    <property type="entry name" value="APH"/>
    <property type="match status" value="1"/>
</dbReference>
<gene>
    <name evidence="2" type="ORF">HED64_00330</name>
</gene>
<feature type="domain" description="Aminoglycoside phosphotransferase" evidence="1">
    <location>
        <begin position="228"/>
        <end position="342"/>
    </location>
</feature>
<dbReference type="Proteomes" id="UP000746595">
    <property type="component" value="Unassembled WGS sequence"/>
</dbReference>
<protein>
    <submittedName>
        <fullName evidence="2">Phosphotransferase</fullName>
    </submittedName>
</protein>